<dbReference type="SMART" id="SM01092">
    <property type="entry name" value="CO_deh_flav_C"/>
    <property type="match status" value="1"/>
</dbReference>
<keyword evidence="6" id="KW-1185">Reference proteome</keyword>
<dbReference type="RefSeq" id="WP_169416225.1">
    <property type="nucleotide sequence ID" value="NZ_JAAXKZ010000215.1"/>
</dbReference>
<dbReference type="InterPro" id="IPR036683">
    <property type="entry name" value="CO_DH_flav_C_dom_sf"/>
</dbReference>
<feature type="domain" description="FAD-binding PCMH-type" evidence="4">
    <location>
        <begin position="1"/>
        <end position="176"/>
    </location>
</feature>
<keyword evidence="3" id="KW-0560">Oxidoreductase</keyword>
<protein>
    <submittedName>
        <fullName evidence="5">Xanthine dehydrogenase family protein subunit M</fullName>
    </submittedName>
</protein>
<name>A0A848DT82_9PSEU</name>
<gene>
    <name evidence="5" type="ORF">HF519_29385</name>
</gene>
<evidence type="ECO:0000256" key="2">
    <source>
        <dbReference type="ARBA" id="ARBA00022827"/>
    </source>
</evidence>
<dbReference type="GO" id="GO:0071949">
    <property type="term" value="F:FAD binding"/>
    <property type="evidence" value="ECO:0007669"/>
    <property type="project" value="InterPro"/>
</dbReference>
<evidence type="ECO:0000259" key="4">
    <source>
        <dbReference type="PROSITE" id="PS51387"/>
    </source>
</evidence>
<dbReference type="EMBL" id="JAAXKZ010000215">
    <property type="protein sequence ID" value="NMH95581.1"/>
    <property type="molecule type" value="Genomic_DNA"/>
</dbReference>
<dbReference type="Gene3D" id="3.30.43.10">
    <property type="entry name" value="Uridine Diphospho-n-acetylenolpyruvylglucosamine Reductase, domain 2"/>
    <property type="match status" value="1"/>
</dbReference>
<dbReference type="InterPro" id="IPR051312">
    <property type="entry name" value="Diverse_Substr_Oxidored"/>
</dbReference>
<dbReference type="Pfam" id="PF00941">
    <property type="entry name" value="FAD_binding_5"/>
    <property type="match status" value="1"/>
</dbReference>
<accession>A0A848DT82</accession>
<dbReference type="InterPro" id="IPR016167">
    <property type="entry name" value="FAD-bd_PCMH_sub1"/>
</dbReference>
<comment type="caution">
    <text evidence="5">The sequence shown here is derived from an EMBL/GenBank/DDBJ whole genome shotgun (WGS) entry which is preliminary data.</text>
</comment>
<reference evidence="5 6" key="1">
    <citation type="submission" date="2020-04" db="EMBL/GenBank/DDBJ databases">
        <authorList>
            <person name="Klaysubun C."/>
            <person name="Duangmal K."/>
            <person name="Lipun K."/>
        </authorList>
    </citation>
    <scope>NUCLEOTIDE SEQUENCE [LARGE SCALE GENOMIC DNA]</scope>
    <source>
        <strain evidence="5 6">DSM 45300</strain>
    </source>
</reference>
<dbReference type="Gene3D" id="3.30.390.50">
    <property type="entry name" value="CO dehydrogenase flavoprotein, C-terminal domain"/>
    <property type="match status" value="1"/>
</dbReference>
<dbReference type="PROSITE" id="PS51387">
    <property type="entry name" value="FAD_PCMH"/>
    <property type="match status" value="1"/>
</dbReference>
<dbReference type="InterPro" id="IPR036318">
    <property type="entry name" value="FAD-bd_PCMH-like_sf"/>
</dbReference>
<dbReference type="AlphaFoldDB" id="A0A848DT82"/>
<sequence length="293" mass="30268">MKPAPFAYAKPESVDEALAILAEHGDEAKVLGGGQSLLPLLNMRLARPSVLVDLGGIAELAGITSNGSISIGAMTRQVEVEQSAEIASALPILPAALSHVGHAAIRTRGTFGGSIAHADPAAELPTVFSALEGEAVIAGQSGSRTVGADDFFTTYFTTSVGDDELLKEVRLRRLTPADRWAFLEVARRHGDFALVGVAVVLTTDGDGPDAVCSKARIALSGVADVPVRAKAAEAVLEGARLSEQDVIAEAAAVAASAFNPEGDVHASAEYRKEVAQTLVRRAVAQAIETGARS</sequence>
<dbReference type="PANTHER" id="PTHR42659">
    <property type="entry name" value="XANTHINE DEHYDROGENASE SUBUNIT C-RELATED"/>
    <property type="match status" value="1"/>
</dbReference>
<dbReference type="Proteomes" id="UP000586918">
    <property type="component" value="Unassembled WGS sequence"/>
</dbReference>
<dbReference type="PANTHER" id="PTHR42659:SF2">
    <property type="entry name" value="XANTHINE DEHYDROGENASE SUBUNIT C-RELATED"/>
    <property type="match status" value="1"/>
</dbReference>
<evidence type="ECO:0000256" key="3">
    <source>
        <dbReference type="ARBA" id="ARBA00023002"/>
    </source>
</evidence>
<dbReference type="Pfam" id="PF03450">
    <property type="entry name" value="CO_deh_flav_C"/>
    <property type="match status" value="1"/>
</dbReference>
<dbReference type="SUPFAM" id="SSF56176">
    <property type="entry name" value="FAD-binding/transporter-associated domain-like"/>
    <property type="match status" value="1"/>
</dbReference>
<keyword evidence="1" id="KW-0285">Flavoprotein</keyword>
<dbReference type="InterPro" id="IPR002346">
    <property type="entry name" value="Mopterin_DH_FAD-bd"/>
</dbReference>
<dbReference type="SUPFAM" id="SSF55447">
    <property type="entry name" value="CO dehydrogenase flavoprotein C-terminal domain-like"/>
    <property type="match status" value="1"/>
</dbReference>
<dbReference type="InterPro" id="IPR016169">
    <property type="entry name" value="FAD-bd_PCMH_sub2"/>
</dbReference>
<evidence type="ECO:0000256" key="1">
    <source>
        <dbReference type="ARBA" id="ARBA00022630"/>
    </source>
</evidence>
<evidence type="ECO:0000313" key="5">
    <source>
        <dbReference type="EMBL" id="NMH95581.1"/>
    </source>
</evidence>
<dbReference type="GO" id="GO:0016491">
    <property type="term" value="F:oxidoreductase activity"/>
    <property type="evidence" value="ECO:0007669"/>
    <property type="project" value="UniProtKB-KW"/>
</dbReference>
<evidence type="ECO:0000313" key="6">
    <source>
        <dbReference type="Proteomes" id="UP000586918"/>
    </source>
</evidence>
<keyword evidence="2" id="KW-0274">FAD</keyword>
<dbReference type="Gene3D" id="3.30.465.10">
    <property type="match status" value="1"/>
</dbReference>
<proteinExistence type="predicted"/>
<organism evidence="5 6">
    <name type="scientific">Pseudonocardia bannensis</name>
    <dbReference type="NCBI Taxonomy" id="630973"/>
    <lineage>
        <taxon>Bacteria</taxon>
        <taxon>Bacillati</taxon>
        <taxon>Actinomycetota</taxon>
        <taxon>Actinomycetes</taxon>
        <taxon>Pseudonocardiales</taxon>
        <taxon>Pseudonocardiaceae</taxon>
        <taxon>Pseudonocardia</taxon>
    </lineage>
</organism>
<dbReference type="InterPro" id="IPR005107">
    <property type="entry name" value="CO_DH_flav_C"/>
</dbReference>
<dbReference type="InterPro" id="IPR016166">
    <property type="entry name" value="FAD-bd_PCMH"/>
</dbReference>